<evidence type="ECO:0000313" key="21">
    <source>
        <dbReference type="Proteomes" id="UP000829720"/>
    </source>
</evidence>
<dbReference type="EMBL" id="JAERUA010000003">
    <property type="protein sequence ID" value="KAI1901242.1"/>
    <property type="molecule type" value="Genomic_DNA"/>
</dbReference>
<evidence type="ECO:0000256" key="5">
    <source>
        <dbReference type="ARBA" id="ARBA00004906"/>
    </source>
</evidence>
<evidence type="ECO:0000256" key="11">
    <source>
        <dbReference type="ARBA" id="ARBA00022771"/>
    </source>
</evidence>
<keyword evidence="9" id="KW-0479">Metal-binding</keyword>
<dbReference type="CDD" id="cd16489">
    <property type="entry name" value="mRING-CH-C4HC2H_ZNRF"/>
    <property type="match status" value="1"/>
</dbReference>
<dbReference type="EC" id="2.3.2.27" evidence="6"/>
<comment type="subcellular location">
    <subcellularLocation>
        <location evidence="3">Endosome</location>
    </subcellularLocation>
    <subcellularLocation>
        <location evidence="4">Lysosome</location>
    </subcellularLocation>
    <subcellularLocation>
        <location evidence="2">Membrane</location>
        <topology evidence="2">Peripheral membrane protein</topology>
    </subcellularLocation>
</comment>
<dbReference type="PANTHER" id="PTHR46661">
    <property type="entry name" value="E3 UBIQUITIN-PROTEIN LIGASE ZNRF1-LIKE PROTEIN"/>
    <property type="match status" value="1"/>
</dbReference>
<comment type="caution">
    <text evidence="20">The sequence shown here is derived from an EMBL/GenBank/DDBJ whole genome shotgun (WGS) entry which is preliminary data.</text>
</comment>
<sequence>MGTRSSRLQEEAVATAFAKDGIRRDSCRRIRNKRPTSLMVDFSGSFDQDSEVNRSRSEEGSDSEHGRPARADRSHGDLNTQSRPDQTTPLDETSEADKPADDGSSAGSGGDVERLSAEETGRVPHRTFSERLPSSRHTSGRSGSARAAARARSSVARPVSEAWIGVYRVNSRHGTVRCPFCTKPFPGGRIEEHLLSCLTSPPLPYNMDILTKDSGECSICLEDLLRGETIARLACLCVYHKSCIDSWCKVKPCCPEHPFD</sequence>
<evidence type="ECO:0000256" key="17">
    <source>
        <dbReference type="PROSITE-ProRule" id="PRU00175"/>
    </source>
</evidence>
<evidence type="ECO:0000256" key="3">
    <source>
        <dbReference type="ARBA" id="ARBA00004177"/>
    </source>
</evidence>
<keyword evidence="7" id="KW-0808">Transferase</keyword>
<dbReference type="Gene3D" id="3.30.40.10">
    <property type="entry name" value="Zinc/RING finger domain, C3HC4 (zinc finger)"/>
    <property type="match status" value="1"/>
</dbReference>
<evidence type="ECO:0000256" key="15">
    <source>
        <dbReference type="ARBA" id="ARBA00023228"/>
    </source>
</evidence>
<evidence type="ECO:0000256" key="9">
    <source>
        <dbReference type="ARBA" id="ARBA00022723"/>
    </source>
</evidence>
<accession>A0A8T3DWD0</accession>
<dbReference type="GO" id="GO:0061630">
    <property type="term" value="F:ubiquitin protein ligase activity"/>
    <property type="evidence" value="ECO:0007669"/>
    <property type="project" value="UniProtKB-EC"/>
</dbReference>
<feature type="region of interest" description="Disordered" evidence="18">
    <location>
        <begin position="20"/>
        <end position="152"/>
    </location>
</feature>
<evidence type="ECO:0000256" key="16">
    <source>
        <dbReference type="ARBA" id="ARBA00023288"/>
    </source>
</evidence>
<evidence type="ECO:0000256" key="18">
    <source>
        <dbReference type="SAM" id="MobiDB-lite"/>
    </source>
</evidence>
<evidence type="ECO:0000259" key="19">
    <source>
        <dbReference type="PROSITE" id="PS50089"/>
    </source>
</evidence>
<dbReference type="InterPro" id="IPR051878">
    <property type="entry name" value="ZNRF_ubiq-protein_ligase"/>
</dbReference>
<evidence type="ECO:0000256" key="1">
    <source>
        <dbReference type="ARBA" id="ARBA00000900"/>
    </source>
</evidence>
<dbReference type="GO" id="GO:0005764">
    <property type="term" value="C:lysosome"/>
    <property type="evidence" value="ECO:0007669"/>
    <property type="project" value="UniProtKB-SubCell"/>
</dbReference>
<evidence type="ECO:0000256" key="8">
    <source>
        <dbReference type="ARBA" id="ARBA00022707"/>
    </source>
</evidence>
<keyword evidence="13" id="KW-0862">Zinc</keyword>
<protein>
    <recommendedName>
        <fullName evidence="6">RING-type E3 ubiquitin transferase</fullName>
        <ecNumber evidence="6">2.3.2.27</ecNumber>
    </recommendedName>
</protein>
<dbReference type="PANTHER" id="PTHR46661:SF1">
    <property type="entry name" value="E3 UBIQUITIN-PROTEIN LIGASE ZNRF1"/>
    <property type="match status" value="1"/>
</dbReference>
<comment type="catalytic activity">
    <reaction evidence="1">
        <text>S-ubiquitinyl-[E2 ubiquitin-conjugating enzyme]-L-cysteine + [acceptor protein]-L-lysine = [E2 ubiquitin-conjugating enzyme]-L-cysteine + N(6)-ubiquitinyl-[acceptor protein]-L-lysine.</text>
        <dbReference type="EC" id="2.3.2.27"/>
    </reaction>
</comment>
<keyword evidence="12" id="KW-0833">Ubl conjugation pathway</keyword>
<evidence type="ECO:0000313" key="20">
    <source>
        <dbReference type="EMBL" id="KAI1901242.1"/>
    </source>
</evidence>
<keyword evidence="10" id="KW-0967">Endosome</keyword>
<evidence type="ECO:0000256" key="14">
    <source>
        <dbReference type="ARBA" id="ARBA00023136"/>
    </source>
</evidence>
<dbReference type="GO" id="GO:0070936">
    <property type="term" value="P:protein K48-linked ubiquitination"/>
    <property type="evidence" value="ECO:0007669"/>
    <property type="project" value="TreeGrafter"/>
</dbReference>
<dbReference type="InterPro" id="IPR001841">
    <property type="entry name" value="Znf_RING"/>
</dbReference>
<reference evidence="20" key="1">
    <citation type="submission" date="2021-01" db="EMBL/GenBank/DDBJ databases">
        <authorList>
            <person name="Zahm M."/>
            <person name="Roques C."/>
            <person name="Cabau C."/>
            <person name="Klopp C."/>
            <person name="Donnadieu C."/>
            <person name="Jouanno E."/>
            <person name="Lampietro C."/>
            <person name="Louis A."/>
            <person name="Herpin A."/>
            <person name="Echchiki A."/>
            <person name="Berthelot C."/>
            <person name="Parey E."/>
            <person name="Roest-Crollius H."/>
            <person name="Braasch I."/>
            <person name="Postlethwait J."/>
            <person name="Bobe J."/>
            <person name="Montfort J."/>
            <person name="Bouchez O."/>
            <person name="Begum T."/>
            <person name="Mejri S."/>
            <person name="Adams A."/>
            <person name="Chen W.-J."/>
            <person name="Guiguen Y."/>
        </authorList>
    </citation>
    <scope>NUCLEOTIDE SEQUENCE</scope>
    <source>
        <tissue evidence="20">Blood</tissue>
    </source>
</reference>
<proteinExistence type="predicted"/>
<evidence type="ECO:0000256" key="6">
    <source>
        <dbReference type="ARBA" id="ARBA00012483"/>
    </source>
</evidence>
<evidence type="ECO:0000256" key="12">
    <source>
        <dbReference type="ARBA" id="ARBA00022786"/>
    </source>
</evidence>
<evidence type="ECO:0000256" key="2">
    <source>
        <dbReference type="ARBA" id="ARBA00004170"/>
    </source>
</evidence>
<dbReference type="SUPFAM" id="SSF57850">
    <property type="entry name" value="RING/U-box"/>
    <property type="match status" value="1"/>
</dbReference>
<dbReference type="GO" id="GO:0005768">
    <property type="term" value="C:endosome"/>
    <property type="evidence" value="ECO:0007669"/>
    <property type="project" value="UniProtKB-SubCell"/>
</dbReference>
<evidence type="ECO:0000256" key="4">
    <source>
        <dbReference type="ARBA" id="ARBA00004371"/>
    </source>
</evidence>
<keyword evidence="21" id="KW-1185">Reference proteome</keyword>
<name>A0A8T3DWD0_9TELE</name>
<keyword evidence="15" id="KW-0458">Lysosome</keyword>
<feature type="compositionally biased region" description="Low complexity" evidence="18">
    <location>
        <begin position="135"/>
        <end position="152"/>
    </location>
</feature>
<dbReference type="GO" id="GO:0016020">
    <property type="term" value="C:membrane"/>
    <property type="evidence" value="ECO:0007669"/>
    <property type="project" value="UniProtKB-SubCell"/>
</dbReference>
<feature type="domain" description="RING-type" evidence="19">
    <location>
        <begin position="217"/>
        <end position="257"/>
    </location>
</feature>
<dbReference type="InterPro" id="IPR013083">
    <property type="entry name" value="Znf_RING/FYVE/PHD"/>
</dbReference>
<feature type="compositionally biased region" description="Polar residues" evidence="18">
    <location>
        <begin position="77"/>
        <end position="91"/>
    </location>
</feature>
<comment type="pathway">
    <text evidence="5">Protein modification; protein ubiquitination.</text>
</comment>
<gene>
    <name evidence="20" type="ORF">AGOR_G00032300</name>
</gene>
<evidence type="ECO:0000256" key="7">
    <source>
        <dbReference type="ARBA" id="ARBA00022679"/>
    </source>
</evidence>
<organism evidence="20 21">
    <name type="scientific">Albula goreensis</name>
    <dbReference type="NCBI Taxonomy" id="1534307"/>
    <lineage>
        <taxon>Eukaryota</taxon>
        <taxon>Metazoa</taxon>
        <taxon>Chordata</taxon>
        <taxon>Craniata</taxon>
        <taxon>Vertebrata</taxon>
        <taxon>Euteleostomi</taxon>
        <taxon>Actinopterygii</taxon>
        <taxon>Neopterygii</taxon>
        <taxon>Teleostei</taxon>
        <taxon>Albuliformes</taxon>
        <taxon>Albulidae</taxon>
        <taxon>Albula</taxon>
    </lineage>
</organism>
<keyword evidence="11 17" id="KW-0863">Zinc-finger</keyword>
<evidence type="ECO:0000256" key="10">
    <source>
        <dbReference type="ARBA" id="ARBA00022753"/>
    </source>
</evidence>
<keyword evidence="8" id="KW-0519">Myristate</keyword>
<dbReference type="Pfam" id="PF13639">
    <property type="entry name" value="zf-RING_2"/>
    <property type="match status" value="1"/>
</dbReference>
<dbReference type="OrthoDB" id="10057496at2759"/>
<feature type="compositionally biased region" description="Basic and acidic residues" evidence="18">
    <location>
        <begin position="111"/>
        <end position="122"/>
    </location>
</feature>
<feature type="compositionally biased region" description="Basic and acidic residues" evidence="18">
    <location>
        <begin position="51"/>
        <end position="76"/>
    </location>
</feature>
<dbReference type="GO" id="GO:0043161">
    <property type="term" value="P:proteasome-mediated ubiquitin-dependent protein catabolic process"/>
    <property type="evidence" value="ECO:0007669"/>
    <property type="project" value="TreeGrafter"/>
</dbReference>
<keyword evidence="14" id="KW-0472">Membrane</keyword>
<dbReference type="PROSITE" id="PS50089">
    <property type="entry name" value="ZF_RING_2"/>
    <property type="match status" value="1"/>
</dbReference>
<dbReference type="AlphaFoldDB" id="A0A8T3DWD0"/>
<evidence type="ECO:0000256" key="13">
    <source>
        <dbReference type="ARBA" id="ARBA00022833"/>
    </source>
</evidence>
<dbReference type="GO" id="GO:0008270">
    <property type="term" value="F:zinc ion binding"/>
    <property type="evidence" value="ECO:0007669"/>
    <property type="project" value="UniProtKB-KW"/>
</dbReference>
<dbReference type="Proteomes" id="UP000829720">
    <property type="component" value="Unassembled WGS sequence"/>
</dbReference>
<keyword evidence="16" id="KW-0449">Lipoprotein</keyword>